<protein>
    <submittedName>
        <fullName evidence="2">Uncharacterized protein</fullName>
    </submittedName>
</protein>
<dbReference type="EMBL" id="LSSN01001613">
    <property type="protein sequence ID" value="OMJ18959.1"/>
    <property type="molecule type" value="Genomic_DNA"/>
</dbReference>
<accession>A0A1R1XWN1</accession>
<dbReference type="Proteomes" id="UP000187283">
    <property type="component" value="Unassembled WGS sequence"/>
</dbReference>
<feature type="region of interest" description="Disordered" evidence="1">
    <location>
        <begin position="1"/>
        <end position="29"/>
    </location>
</feature>
<evidence type="ECO:0000313" key="3">
    <source>
        <dbReference type="Proteomes" id="UP000187283"/>
    </source>
</evidence>
<evidence type="ECO:0000313" key="2">
    <source>
        <dbReference type="EMBL" id="OMJ18959.1"/>
    </source>
</evidence>
<keyword evidence="3" id="KW-1185">Reference proteome</keyword>
<feature type="compositionally biased region" description="Basic and acidic residues" evidence="1">
    <location>
        <begin position="11"/>
        <end position="20"/>
    </location>
</feature>
<comment type="caution">
    <text evidence="2">The sequence shown here is derived from an EMBL/GenBank/DDBJ whole genome shotgun (WGS) entry which is preliminary data.</text>
</comment>
<organism evidence="2 3">
    <name type="scientific">Smittium culicis</name>
    <dbReference type="NCBI Taxonomy" id="133412"/>
    <lineage>
        <taxon>Eukaryota</taxon>
        <taxon>Fungi</taxon>
        <taxon>Fungi incertae sedis</taxon>
        <taxon>Zoopagomycota</taxon>
        <taxon>Kickxellomycotina</taxon>
        <taxon>Harpellomycetes</taxon>
        <taxon>Harpellales</taxon>
        <taxon>Legeriomycetaceae</taxon>
        <taxon>Smittium</taxon>
    </lineage>
</organism>
<name>A0A1R1XWN1_9FUNG</name>
<proteinExistence type="predicted"/>
<gene>
    <name evidence="2" type="ORF">AYI70_g5028</name>
</gene>
<evidence type="ECO:0000256" key="1">
    <source>
        <dbReference type="SAM" id="MobiDB-lite"/>
    </source>
</evidence>
<dbReference type="AlphaFoldDB" id="A0A1R1XWN1"/>
<reference evidence="2 3" key="1">
    <citation type="submission" date="2017-01" db="EMBL/GenBank/DDBJ databases">
        <authorList>
            <person name="Mah S.A."/>
            <person name="Swanson W.J."/>
            <person name="Moy G.W."/>
            <person name="Vacquier V.D."/>
        </authorList>
    </citation>
    <scope>NUCLEOTIDE SEQUENCE [LARGE SCALE GENOMIC DNA]</scope>
    <source>
        <strain evidence="2 3">GSMNP</strain>
    </source>
</reference>
<sequence length="193" mass="21713">MPNRFGSIDFGRPHSKETSHETTTIRALSQESAEHSGCFHSHLVLQAVQKVRLISLELPLLPFPRSAIRVITEPVGLHEDPPPISRMGQVEKDSSLCISGRPADYSSRSLDSMSIPRSRRLLSLSRSHTFEWSSTPQIAQRWPDDIEMSDELHRQGPVDVSRPACWENDATPTIRTQEHSSVNIEIKDIDSNV</sequence>